<protein>
    <submittedName>
        <fullName evidence="2">Uncharacterized protein</fullName>
    </submittedName>
</protein>
<keyword evidence="1" id="KW-0812">Transmembrane</keyword>
<keyword evidence="1" id="KW-0472">Membrane</keyword>
<organism evidence="2 3">
    <name type="scientific">Roseburia inulinivorans DSM 16841</name>
    <dbReference type="NCBI Taxonomy" id="622312"/>
    <lineage>
        <taxon>Bacteria</taxon>
        <taxon>Bacillati</taxon>
        <taxon>Bacillota</taxon>
        <taxon>Clostridia</taxon>
        <taxon>Lachnospirales</taxon>
        <taxon>Lachnospiraceae</taxon>
        <taxon>Roseburia</taxon>
    </lineage>
</organism>
<reference evidence="2 3" key="1">
    <citation type="submission" date="2009-02" db="EMBL/GenBank/DDBJ databases">
        <authorList>
            <person name="Fulton L."/>
            <person name="Clifton S."/>
            <person name="Fulton B."/>
            <person name="Xu J."/>
            <person name="Minx P."/>
            <person name="Pepin K.H."/>
            <person name="Johnson M."/>
            <person name="Bhonagiri V."/>
            <person name="Nash W.E."/>
            <person name="Mardis E.R."/>
            <person name="Wilson R.K."/>
        </authorList>
    </citation>
    <scope>NUCLEOTIDE SEQUENCE [LARGE SCALE GENOMIC DNA]</scope>
    <source>
        <strain evidence="2 3">DSM 16841</strain>
    </source>
</reference>
<keyword evidence="1" id="KW-1133">Transmembrane helix</keyword>
<accession>C0FQ53</accession>
<evidence type="ECO:0000256" key="1">
    <source>
        <dbReference type="SAM" id="Phobius"/>
    </source>
</evidence>
<gene>
    <name evidence="2" type="ORF">ROSEINA2194_00857</name>
</gene>
<evidence type="ECO:0000313" key="2">
    <source>
        <dbReference type="EMBL" id="EEG95253.1"/>
    </source>
</evidence>
<proteinExistence type="predicted"/>
<dbReference type="AlphaFoldDB" id="C0FQ53"/>
<name>C0FQ53_9FIRM</name>
<feature type="transmembrane region" description="Helical" evidence="1">
    <location>
        <begin position="20"/>
        <end position="40"/>
    </location>
</feature>
<dbReference type="EMBL" id="ACFY01000039">
    <property type="protein sequence ID" value="EEG95253.1"/>
    <property type="molecule type" value="Genomic_DNA"/>
</dbReference>
<dbReference type="Proteomes" id="UP000003561">
    <property type="component" value="Unassembled WGS sequence"/>
</dbReference>
<evidence type="ECO:0000313" key="3">
    <source>
        <dbReference type="Proteomes" id="UP000003561"/>
    </source>
</evidence>
<comment type="caution">
    <text evidence="2">The sequence shown here is derived from an EMBL/GenBank/DDBJ whole genome shotgun (WGS) entry which is preliminary data.</text>
</comment>
<reference evidence="2 3" key="2">
    <citation type="submission" date="2009-03" db="EMBL/GenBank/DDBJ databases">
        <title>Draft genome sequence of Roseburia inulinivorans (DSM 16841).</title>
        <authorList>
            <person name="Sudarsanam P."/>
            <person name="Ley R."/>
            <person name="Guruge J."/>
            <person name="Turnbaugh P.J."/>
            <person name="Mahowald M."/>
            <person name="Liep D."/>
            <person name="Gordon J."/>
        </authorList>
    </citation>
    <scope>NUCLEOTIDE SEQUENCE [LARGE SCALE GENOMIC DNA]</scope>
    <source>
        <strain evidence="2 3">DSM 16841</strain>
    </source>
</reference>
<sequence length="66" mass="7545">MNGAMPGSQIKDGMRISDKIKLAIDIIFGLLIVLEVYRIFRLFRPTKKKLAKLLAKAEKKAQKKQM</sequence>